<dbReference type="GO" id="GO:0020037">
    <property type="term" value="F:heme binding"/>
    <property type="evidence" value="ECO:0007669"/>
    <property type="project" value="InterPro"/>
</dbReference>
<keyword evidence="1" id="KW-0561">Oxygen transport</keyword>
<keyword evidence="1" id="KW-0408">Iron</keyword>
<dbReference type="InterPro" id="IPR000971">
    <property type="entry name" value="Globin"/>
</dbReference>
<dbReference type="GO" id="GO:0019825">
    <property type="term" value="F:oxygen binding"/>
    <property type="evidence" value="ECO:0007669"/>
    <property type="project" value="InterPro"/>
</dbReference>
<dbReference type="Gene3D" id="1.10.490.10">
    <property type="entry name" value="Globins"/>
    <property type="match status" value="1"/>
</dbReference>
<keyword evidence="1" id="KW-0349">Heme</keyword>
<dbReference type="InterPro" id="IPR009050">
    <property type="entry name" value="Globin-like_sf"/>
</dbReference>
<keyword evidence="1" id="KW-0479">Metal-binding</keyword>
<dbReference type="SUPFAM" id="SSF46458">
    <property type="entry name" value="Globin-like"/>
    <property type="match status" value="1"/>
</dbReference>
<sequence length="125" mass="13644">MGAFEDSLELVATRAGDPTDPVYERLFARHPELEALFVGDATRQARGQMLTVALETLGDLAAGRPWAANMIRAERVNHDQLGVPDDVFATFFGVVHAVFRDLAGSDWTREMEADWVAALAAVEAT</sequence>
<comment type="similarity">
    <text evidence="1">Belongs to the globin family.</text>
</comment>
<protein>
    <submittedName>
        <fullName evidence="3">Globin</fullName>
    </submittedName>
</protein>
<dbReference type="KEGG" id="cmb:CSW64_02165"/>
<dbReference type="RefSeq" id="WP_099620557.1">
    <property type="nucleotide sequence ID" value="NZ_CP024201.1"/>
</dbReference>
<dbReference type="AlphaFoldDB" id="A0A2D2ATG5"/>
<dbReference type="InterPro" id="IPR012292">
    <property type="entry name" value="Globin/Proto"/>
</dbReference>
<keyword evidence="4" id="KW-1185">Reference proteome</keyword>
<proteinExistence type="inferred from homology"/>
<name>A0A2D2ATG5_9CAUL</name>
<accession>A0A2D2ATG5</accession>
<evidence type="ECO:0000313" key="3">
    <source>
        <dbReference type="EMBL" id="ATQ41300.1"/>
    </source>
</evidence>
<evidence type="ECO:0000256" key="1">
    <source>
        <dbReference type="RuleBase" id="RU000356"/>
    </source>
</evidence>
<dbReference type="PROSITE" id="PS01033">
    <property type="entry name" value="GLOBIN"/>
    <property type="match status" value="1"/>
</dbReference>
<dbReference type="Pfam" id="PF00042">
    <property type="entry name" value="Globin"/>
    <property type="match status" value="1"/>
</dbReference>
<evidence type="ECO:0000313" key="4">
    <source>
        <dbReference type="Proteomes" id="UP000228945"/>
    </source>
</evidence>
<gene>
    <name evidence="3" type="ORF">CSW64_02165</name>
</gene>
<dbReference type="OrthoDB" id="7594567at2"/>
<dbReference type="GO" id="GO:0005344">
    <property type="term" value="F:oxygen carrier activity"/>
    <property type="evidence" value="ECO:0007669"/>
    <property type="project" value="UniProtKB-KW"/>
</dbReference>
<dbReference type="EMBL" id="CP024201">
    <property type="protein sequence ID" value="ATQ41300.1"/>
    <property type="molecule type" value="Genomic_DNA"/>
</dbReference>
<keyword evidence="1" id="KW-0813">Transport</keyword>
<evidence type="ECO:0000259" key="2">
    <source>
        <dbReference type="PROSITE" id="PS01033"/>
    </source>
</evidence>
<feature type="domain" description="Globin" evidence="2">
    <location>
        <begin position="1"/>
        <end position="125"/>
    </location>
</feature>
<reference evidence="3 4" key="1">
    <citation type="submission" date="2017-10" db="EMBL/GenBank/DDBJ databases">
        <title>Genome sequence of Caulobacter mirabilis FWC38.</title>
        <authorList>
            <person name="Fiebig A."/>
            <person name="Crosson S."/>
        </authorList>
    </citation>
    <scope>NUCLEOTIDE SEQUENCE [LARGE SCALE GENOMIC DNA]</scope>
    <source>
        <strain evidence="3 4">FWC 38</strain>
    </source>
</reference>
<organism evidence="3 4">
    <name type="scientific">Caulobacter mirabilis</name>
    <dbReference type="NCBI Taxonomy" id="69666"/>
    <lineage>
        <taxon>Bacteria</taxon>
        <taxon>Pseudomonadati</taxon>
        <taxon>Pseudomonadota</taxon>
        <taxon>Alphaproteobacteria</taxon>
        <taxon>Caulobacterales</taxon>
        <taxon>Caulobacteraceae</taxon>
        <taxon>Caulobacter</taxon>
    </lineage>
</organism>
<dbReference type="Proteomes" id="UP000228945">
    <property type="component" value="Chromosome"/>
</dbReference>